<dbReference type="GO" id="GO:0009098">
    <property type="term" value="P:L-leucine biosynthetic process"/>
    <property type="evidence" value="ECO:0007669"/>
    <property type="project" value="UniProtKB-UniPathway"/>
</dbReference>
<evidence type="ECO:0000256" key="15">
    <source>
        <dbReference type="RuleBase" id="RU004106"/>
    </source>
</evidence>
<keyword evidence="10 17" id="KW-0100">Branched-chain amino acid biosynthesis</keyword>
<comment type="catalytic activity">
    <reaction evidence="13 17">
        <text>L-leucine + 2-oxoglutarate = 4-methyl-2-oxopentanoate + L-glutamate</text>
        <dbReference type="Rhea" id="RHEA:18321"/>
        <dbReference type="ChEBI" id="CHEBI:16810"/>
        <dbReference type="ChEBI" id="CHEBI:17865"/>
        <dbReference type="ChEBI" id="CHEBI:29985"/>
        <dbReference type="ChEBI" id="CHEBI:57427"/>
        <dbReference type="EC" id="2.6.1.42"/>
    </reaction>
</comment>
<evidence type="ECO:0000256" key="2">
    <source>
        <dbReference type="ARBA" id="ARBA00004824"/>
    </source>
</evidence>
<dbReference type="AlphaFoldDB" id="A0A4P8XX10"/>
<dbReference type="KEGG" id="ruj:E5Z56_10155"/>
<feature type="modified residue" description="N6-(pyridoxal phosphate)lysine" evidence="14">
    <location>
        <position position="196"/>
    </location>
</feature>
<evidence type="ECO:0000256" key="11">
    <source>
        <dbReference type="ARBA" id="ARBA00048212"/>
    </source>
</evidence>
<dbReference type="InterPro" id="IPR043132">
    <property type="entry name" value="BCAT-like_C"/>
</dbReference>
<dbReference type="EMBL" id="CP039381">
    <property type="protein sequence ID" value="QCT07691.1"/>
    <property type="molecule type" value="Genomic_DNA"/>
</dbReference>
<keyword evidence="8 17" id="KW-0808">Transferase</keyword>
<dbReference type="SUPFAM" id="SSF56752">
    <property type="entry name" value="D-aminoacid aminotransferase-like PLP-dependent enzymes"/>
    <property type="match status" value="1"/>
</dbReference>
<evidence type="ECO:0000256" key="14">
    <source>
        <dbReference type="PIRSR" id="PIRSR006468-1"/>
    </source>
</evidence>
<evidence type="ECO:0000256" key="6">
    <source>
        <dbReference type="ARBA" id="ARBA00022576"/>
    </source>
</evidence>
<dbReference type="Gene3D" id="3.20.10.10">
    <property type="entry name" value="D-amino Acid Aminotransferase, subunit A, domain 2"/>
    <property type="match status" value="1"/>
</dbReference>
<evidence type="ECO:0000256" key="12">
    <source>
        <dbReference type="ARBA" id="ARBA00048798"/>
    </source>
</evidence>
<feature type="region of interest" description="Disordered" evidence="19">
    <location>
        <begin position="1"/>
        <end position="21"/>
    </location>
</feature>
<dbReference type="PANTHER" id="PTHR11825">
    <property type="entry name" value="SUBGROUP IIII AMINOTRANSFERASE"/>
    <property type="match status" value="1"/>
</dbReference>
<comment type="pathway">
    <text evidence="3 18">Amino-acid biosynthesis; L-valine biosynthesis; L-valine from pyruvate: step 4/4.</text>
</comment>
<dbReference type="OrthoDB" id="9804984at2"/>
<comment type="similarity">
    <text evidence="5 15">Belongs to the class-IV pyridoxal-phosphate-dependent aminotransferase family.</text>
</comment>
<dbReference type="PIRSF" id="PIRSF006468">
    <property type="entry name" value="BCAT1"/>
    <property type="match status" value="1"/>
</dbReference>
<dbReference type="InterPro" id="IPR018300">
    <property type="entry name" value="Aminotrans_IV_CS"/>
</dbReference>
<keyword evidence="9 16" id="KW-0663">Pyridoxal phosphate</keyword>
<dbReference type="InterPro" id="IPR033939">
    <property type="entry name" value="BCAT_family"/>
</dbReference>
<dbReference type="UniPathway" id="UPA00049">
    <property type="reaction ID" value="UER00062"/>
</dbReference>
<dbReference type="GO" id="GO:0052655">
    <property type="term" value="F:L-valine-2-oxoglutarate transaminase activity"/>
    <property type="evidence" value="ECO:0007669"/>
    <property type="project" value="RHEA"/>
</dbReference>
<sequence length="356" mass="39938">MEEIKIELTKNPKEKPQDESKLGFGRIFTDHMFLMNYDEGQGWHDPRIVPYGPIALDPSAMVFHYGQEVFEGMKAYRNVNGGINLFRPDKNMARLNVSNERLCIPQIDEKFAVEAVKKLVEVEKDWVPHSEGTSLYIRPFIFSTDAQLGVHPAKHLLFVIICCPVGAYYPEGLNPVKIYVEENYVRAVKGGMGFTKTGGNYAASLKAQDEAEKQKYTQVLWLDGVERKYIEEVGTMNVFFVIDDEVITPALQGSILGGITRMSTIELLKSWGYKVSERRLSIQEVEKAADEGRLKESFGTGTAAVISPIGELKCGDKVMTINNGEIGEISQKLYDNLTGIQWGKVEDKLGWVVPVC</sequence>
<dbReference type="NCBIfam" id="NF009897">
    <property type="entry name" value="PRK13357.1"/>
    <property type="match status" value="1"/>
</dbReference>
<comment type="cofactor">
    <cofactor evidence="1 16">
        <name>pyridoxal 5'-phosphate</name>
        <dbReference type="ChEBI" id="CHEBI:597326"/>
    </cofactor>
</comment>
<evidence type="ECO:0000256" key="7">
    <source>
        <dbReference type="ARBA" id="ARBA00022605"/>
    </source>
</evidence>
<evidence type="ECO:0000256" key="19">
    <source>
        <dbReference type="SAM" id="MobiDB-lite"/>
    </source>
</evidence>
<organism evidence="20 21">
    <name type="scientific">Ruminococcus bovis</name>
    <dbReference type="NCBI Taxonomy" id="2564099"/>
    <lineage>
        <taxon>Bacteria</taxon>
        <taxon>Bacillati</taxon>
        <taxon>Bacillota</taxon>
        <taxon>Clostridia</taxon>
        <taxon>Eubacteriales</taxon>
        <taxon>Oscillospiraceae</taxon>
        <taxon>Ruminococcus</taxon>
    </lineage>
</organism>
<keyword evidence="21" id="KW-1185">Reference proteome</keyword>
<evidence type="ECO:0000313" key="21">
    <source>
        <dbReference type="Proteomes" id="UP000301475"/>
    </source>
</evidence>
<dbReference type="GO" id="GO:0009097">
    <property type="term" value="P:isoleucine biosynthetic process"/>
    <property type="evidence" value="ECO:0007669"/>
    <property type="project" value="UniProtKB-UniPathway"/>
</dbReference>
<evidence type="ECO:0000256" key="9">
    <source>
        <dbReference type="ARBA" id="ARBA00022898"/>
    </source>
</evidence>
<dbReference type="CDD" id="cd01557">
    <property type="entry name" value="BCAT_beta_family"/>
    <property type="match status" value="1"/>
</dbReference>
<evidence type="ECO:0000256" key="3">
    <source>
        <dbReference type="ARBA" id="ARBA00004931"/>
    </source>
</evidence>
<protein>
    <recommendedName>
        <fullName evidence="17">Branched-chain-amino-acid aminotransferase</fullName>
        <ecNumber evidence="17">2.6.1.42</ecNumber>
    </recommendedName>
</protein>
<dbReference type="GO" id="GO:0009099">
    <property type="term" value="P:L-valine biosynthetic process"/>
    <property type="evidence" value="ECO:0007669"/>
    <property type="project" value="UniProtKB-UniPathway"/>
</dbReference>
<evidence type="ECO:0000256" key="10">
    <source>
        <dbReference type="ARBA" id="ARBA00023304"/>
    </source>
</evidence>
<dbReference type="PROSITE" id="PS00770">
    <property type="entry name" value="AA_TRANSFER_CLASS_4"/>
    <property type="match status" value="1"/>
</dbReference>
<dbReference type="NCBIfam" id="TIGR01123">
    <property type="entry name" value="ilvE_II"/>
    <property type="match status" value="1"/>
</dbReference>
<evidence type="ECO:0000256" key="8">
    <source>
        <dbReference type="ARBA" id="ARBA00022679"/>
    </source>
</evidence>
<accession>A0A4P8XX10</accession>
<dbReference type="InterPro" id="IPR001544">
    <property type="entry name" value="Aminotrans_IV"/>
</dbReference>
<reference evidence="20 21" key="1">
    <citation type="submission" date="2019-04" db="EMBL/GenBank/DDBJ databases">
        <authorList>
            <person name="Embree M."/>
            <person name="Gaffney J.R."/>
        </authorList>
    </citation>
    <scope>NUCLEOTIDE SEQUENCE [LARGE SCALE GENOMIC DNA]</scope>
    <source>
        <strain evidence="20 21">JE7A12</strain>
    </source>
</reference>
<dbReference type="Gene3D" id="3.30.470.10">
    <property type="match status" value="1"/>
</dbReference>
<dbReference type="PANTHER" id="PTHR11825:SF44">
    <property type="entry name" value="BRANCHED-CHAIN-AMINO-ACID AMINOTRANSFERASE"/>
    <property type="match status" value="1"/>
</dbReference>
<dbReference type="Pfam" id="PF01063">
    <property type="entry name" value="Aminotran_4"/>
    <property type="match status" value="1"/>
</dbReference>
<dbReference type="Proteomes" id="UP000301475">
    <property type="component" value="Chromosome"/>
</dbReference>
<dbReference type="InterPro" id="IPR036038">
    <property type="entry name" value="Aminotransferase-like"/>
</dbReference>
<dbReference type="GO" id="GO:0052654">
    <property type="term" value="F:L-leucine-2-oxoglutarate transaminase activity"/>
    <property type="evidence" value="ECO:0007669"/>
    <property type="project" value="RHEA"/>
</dbReference>
<evidence type="ECO:0000256" key="17">
    <source>
        <dbReference type="RuleBase" id="RU004517"/>
    </source>
</evidence>
<gene>
    <name evidence="20" type="ORF">E5Z56_10155</name>
</gene>
<evidence type="ECO:0000256" key="18">
    <source>
        <dbReference type="RuleBase" id="RU004519"/>
    </source>
</evidence>
<dbReference type="RefSeq" id="WP_138157684.1">
    <property type="nucleotide sequence ID" value="NZ_CP039381.1"/>
</dbReference>
<dbReference type="UniPathway" id="UPA00047">
    <property type="reaction ID" value="UER00058"/>
</dbReference>
<comment type="catalytic activity">
    <reaction evidence="12 17">
        <text>L-isoleucine + 2-oxoglutarate = (S)-3-methyl-2-oxopentanoate + L-glutamate</text>
        <dbReference type="Rhea" id="RHEA:24801"/>
        <dbReference type="ChEBI" id="CHEBI:16810"/>
        <dbReference type="ChEBI" id="CHEBI:29985"/>
        <dbReference type="ChEBI" id="CHEBI:35146"/>
        <dbReference type="ChEBI" id="CHEBI:58045"/>
        <dbReference type="EC" id="2.6.1.42"/>
    </reaction>
</comment>
<comment type="pathway">
    <text evidence="2 18">Amino-acid biosynthesis; L-isoleucine biosynthesis; L-isoleucine from 2-oxobutanoate: step 4/4.</text>
</comment>
<name>A0A4P8XX10_9FIRM</name>
<dbReference type="UniPathway" id="UPA00048">
    <property type="reaction ID" value="UER00073"/>
</dbReference>
<proteinExistence type="inferred from homology"/>
<evidence type="ECO:0000256" key="5">
    <source>
        <dbReference type="ARBA" id="ARBA00009320"/>
    </source>
</evidence>
<comment type="catalytic activity">
    <reaction evidence="11 17">
        <text>L-valine + 2-oxoglutarate = 3-methyl-2-oxobutanoate + L-glutamate</text>
        <dbReference type="Rhea" id="RHEA:24813"/>
        <dbReference type="ChEBI" id="CHEBI:11851"/>
        <dbReference type="ChEBI" id="CHEBI:16810"/>
        <dbReference type="ChEBI" id="CHEBI:29985"/>
        <dbReference type="ChEBI" id="CHEBI:57762"/>
        <dbReference type="EC" id="2.6.1.42"/>
    </reaction>
</comment>
<evidence type="ECO:0000256" key="4">
    <source>
        <dbReference type="ARBA" id="ARBA00005072"/>
    </source>
</evidence>
<keyword evidence="6 17" id="KW-0032">Aminotransferase</keyword>
<comment type="pathway">
    <text evidence="4 18">Amino-acid biosynthesis; L-leucine biosynthesis; L-leucine from 3-methyl-2-oxobutanoate: step 4/4.</text>
</comment>
<dbReference type="GO" id="GO:0052656">
    <property type="term" value="F:L-isoleucine-2-oxoglutarate transaminase activity"/>
    <property type="evidence" value="ECO:0007669"/>
    <property type="project" value="RHEA"/>
</dbReference>
<evidence type="ECO:0000256" key="1">
    <source>
        <dbReference type="ARBA" id="ARBA00001933"/>
    </source>
</evidence>
<evidence type="ECO:0000256" key="13">
    <source>
        <dbReference type="ARBA" id="ARBA00049229"/>
    </source>
</evidence>
<dbReference type="InterPro" id="IPR043131">
    <property type="entry name" value="BCAT-like_N"/>
</dbReference>
<keyword evidence="7 17" id="KW-0028">Amino-acid biosynthesis</keyword>
<dbReference type="EC" id="2.6.1.42" evidence="17"/>
<evidence type="ECO:0000313" key="20">
    <source>
        <dbReference type="EMBL" id="QCT07691.1"/>
    </source>
</evidence>
<evidence type="ECO:0000256" key="16">
    <source>
        <dbReference type="RuleBase" id="RU004516"/>
    </source>
</evidence>
<dbReference type="InterPro" id="IPR005786">
    <property type="entry name" value="B_amino_transII"/>
</dbReference>